<comment type="caution">
    <text evidence="4">The sequence shown here is derived from an EMBL/GenBank/DDBJ whole genome shotgun (WGS) entry which is preliminary data.</text>
</comment>
<feature type="region of interest" description="Disordered" evidence="2">
    <location>
        <begin position="304"/>
        <end position="370"/>
    </location>
</feature>
<dbReference type="InterPro" id="IPR050863">
    <property type="entry name" value="CenT-Element_Derived"/>
</dbReference>
<evidence type="ECO:0000313" key="4">
    <source>
        <dbReference type="EMBL" id="CAG8846684.1"/>
    </source>
</evidence>
<evidence type="ECO:0000256" key="2">
    <source>
        <dbReference type="SAM" id="MobiDB-lite"/>
    </source>
</evidence>
<dbReference type="PROSITE" id="PS51253">
    <property type="entry name" value="HTH_CENPB"/>
    <property type="match status" value="1"/>
</dbReference>
<evidence type="ECO:0000259" key="3">
    <source>
        <dbReference type="PROSITE" id="PS51253"/>
    </source>
</evidence>
<name>A0ABN7X536_GIGMA</name>
<dbReference type="Gene3D" id="1.10.10.60">
    <property type="entry name" value="Homeodomain-like"/>
    <property type="match status" value="2"/>
</dbReference>
<dbReference type="InterPro" id="IPR004875">
    <property type="entry name" value="DDE_SF_endonuclease_dom"/>
</dbReference>
<reference evidence="4 5" key="1">
    <citation type="submission" date="2021-06" db="EMBL/GenBank/DDBJ databases">
        <authorList>
            <person name="Kallberg Y."/>
            <person name="Tangrot J."/>
            <person name="Rosling A."/>
        </authorList>
    </citation>
    <scope>NUCLEOTIDE SEQUENCE [LARGE SCALE GENOMIC DNA]</scope>
    <source>
        <strain evidence="4 5">120-4 pot B 10/14</strain>
    </source>
</reference>
<accession>A0ABN7X536</accession>
<keyword evidence="1" id="KW-0238">DNA-binding</keyword>
<dbReference type="PANTHER" id="PTHR19303">
    <property type="entry name" value="TRANSPOSON"/>
    <property type="match status" value="1"/>
</dbReference>
<dbReference type="Pfam" id="PF03221">
    <property type="entry name" value="HTH_Tnp_Tc5"/>
    <property type="match status" value="1"/>
</dbReference>
<proteinExistence type="predicted"/>
<gene>
    <name evidence="4" type="ORF">GMARGA_LOCUS38280</name>
</gene>
<evidence type="ECO:0000313" key="5">
    <source>
        <dbReference type="Proteomes" id="UP000789901"/>
    </source>
</evidence>
<dbReference type="InterPro" id="IPR006600">
    <property type="entry name" value="HTH_CenpB_DNA-bd_dom"/>
</dbReference>
<dbReference type="EMBL" id="CAJVQB010084501">
    <property type="protein sequence ID" value="CAG8846684.1"/>
    <property type="molecule type" value="Genomic_DNA"/>
</dbReference>
<protein>
    <submittedName>
        <fullName evidence="4">2439_t:CDS:1</fullName>
    </submittedName>
</protein>
<evidence type="ECO:0000256" key="1">
    <source>
        <dbReference type="ARBA" id="ARBA00023125"/>
    </source>
</evidence>
<dbReference type="SUPFAM" id="SSF46689">
    <property type="entry name" value="Homeodomain-like"/>
    <property type="match status" value="1"/>
</dbReference>
<dbReference type="InterPro" id="IPR009057">
    <property type="entry name" value="Homeodomain-like_sf"/>
</dbReference>
<dbReference type="Proteomes" id="UP000789901">
    <property type="component" value="Unassembled WGS sequence"/>
</dbReference>
<feature type="compositionally biased region" description="Basic and acidic residues" evidence="2">
    <location>
        <begin position="305"/>
        <end position="370"/>
    </location>
</feature>
<dbReference type="Pfam" id="PF03184">
    <property type="entry name" value="DDE_1"/>
    <property type="match status" value="2"/>
</dbReference>
<dbReference type="PANTHER" id="PTHR19303:SF73">
    <property type="entry name" value="PROTEIN PDC2"/>
    <property type="match status" value="1"/>
</dbReference>
<sequence length="425" mass="49111">MLPILTFKKTCSQLNNAQSKQICEYYVKKLSAKHQDIADEFKKRYPELNLKRSTVTKIFKKKDQYLHIEENTATQNRYKNRGPKYPLIEKAMNIWVSQVSAAGLVLTDELIKSKDREFGSLLGISEDELKFSNRWYKLHGEATSAPLKSLPNKRIKFQNLLLQYELEDIYNTDKTGLFYRMLLNQTLAKRPDKSQVTVLLAANATGLHKLQPLVIGYSKKPQSFSGINLSQLPVTYKNNERAWMRTDIWEKWLCHIDSEFCIQDRKILLLVDNAPSHSLPESSNNTNKTLSVNNVEVDDYQLNSENKDLMDDFPGSRDNDETEGSPEKQQKEQSHAEDHTEAQAEDHTEVQAKDHAEAQAEDHGRNKEPSKILKLTNITLHYLPLHTIAHIQPMDAGIIKSFKSKYKRLYYEYTLKQFESNANTE</sequence>
<feature type="non-terminal residue" evidence="4">
    <location>
        <position position="425"/>
    </location>
</feature>
<feature type="domain" description="HTH CENPB-type" evidence="3">
    <location>
        <begin position="76"/>
        <end position="149"/>
    </location>
</feature>
<organism evidence="4 5">
    <name type="scientific">Gigaspora margarita</name>
    <dbReference type="NCBI Taxonomy" id="4874"/>
    <lineage>
        <taxon>Eukaryota</taxon>
        <taxon>Fungi</taxon>
        <taxon>Fungi incertae sedis</taxon>
        <taxon>Mucoromycota</taxon>
        <taxon>Glomeromycotina</taxon>
        <taxon>Glomeromycetes</taxon>
        <taxon>Diversisporales</taxon>
        <taxon>Gigasporaceae</taxon>
        <taxon>Gigaspora</taxon>
    </lineage>
</organism>
<keyword evidence="5" id="KW-1185">Reference proteome</keyword>